<dbReference type="PANTHER" id="PTHR14379:SF6">
    <property type="entry name" value="EMB|CAB71880.1"/>
    <property type="match status" value="1"/>
</dbReference>
<dbReference type="InterPro" id="IPR024768">
    <property type="entry name" value="Marf1"/>
</dbReference>
<dbReference type="RefSeq" id="XP_004502893.1">
    <property type="nucleotide sequence ID" value="XM_004502836.3"/>
</dbReference>
<accession>A0A1S2YCN1</accession>
<feature type="compositionally biased region" description="Polar residues" evidence="1">
    <location>
        <begin position="955"/>
        <end position="964"/>
    </location>
</feature>
<feature type="region of interest" description="Disordered" evidence="1">
    <location>
        <begin position="374"/>
        <end position="400"/>
    </location>
</feature>
<dbReference type="PROSITE" id="PS51644">
    <property type="entry name" value="HTH_OST"/>
    <property type="match status" value="2"/>
</dbReference>
<keyword evidence="3" id="KW-1185">Reference proteome</keyword>
<feature type="region of interest" description="Disordered" evidence="1">
    <location>
        <begin position="460"/>
        <end position="482"/>
    </location>
</feature>
<name>A0A1S2YCN1_CICAR</name>
<evidence type="ECO:0000259" key="2">
    <source>
        <dbReference type="PROSITE" id="PS51644"/>
    </source>
</evidence>
<feature type="region of interest" description="Disordered" evidence="1">
    <location>
        <begin position="839"/>
        <end position="964"/>
    </location>
</feature>
<feature type="compositionally biased region" description="Polar residues" evidence="1">
    <location>
        <begin position="235"/>
        <end position="245"/>
    </location>
</feature>
<dbReference type="GO" id="GO:0005777">
    <property type="term" value="C:peroxisome"/>
    <property type="evidence" value="ECO:0007669"/>
    <property type="project" value="InterPro"/>
</dbReference>
<dbReference type="PANTHER" id="PTHR14379">
    <property type="entry name" value="LIMKAIN B LKAP"/>
    <property type="match status" value="1"/>
</dbReference>
<dbReference type="KEGG" id="cam:101500766"/>
<dbReference type="STRING" id="3827.A0A1S2YCN1"/>
<sequence length="1034" mass="115553">MRTFLRKNLLFFTYSHCSSSQPRTLLFRFQLCEFSSSPTPYSHWKRLDEESRNVRVSVWWDFENCNVPAGVNVTKVAPAITDAVRANGIKGPLHITAFGDVLQLSRANQEALAFTGIHLTHIPNGGKNSADRSLLVDLLYWVSQNPPPAHLFLISGDRDFAGILHRLRMNNYNILLAIPGKAPDVLRSAATIMWQWPSLLKGEDLTGKHFNHPPDGPFGSWYGNSKVPLEDPFSSADQSTSSSNVEIHEPSPGGIPKSFMRRVRHILSSHPNGIAISDLRTELTKCDVSLGKSMFGYKSFSRLLLSIPHVQLKHLGHGSFCVHLVTSEPPEAFERSTAPSSASAVENDESGYTITPKLHNEGKNIDRDAHRTPLISSLHEKTDRDDSKSLKSIPSQGKPIKEFVSHKSSVGGEKVVDVANAQLSESQLSPNENDVSKNEMGSFEMGSKMLSDDDIVRSEDVSPKALEKKNPSGKPSAGTDYTILENNDITNCESGKSTAKSILEIQSRKEVDEVCHSPDSSAADDSLVEKRPDGCAETHSKRPTFFSWIRSWWPFSKSNAKAAETHQNNVTSNFEDSKSSELDQTASQLEELKPSEPRHNVSHSGKPELFSSGSFWNDMESFVFTPKGSFLISQSKSREDLAHKLQQHGPMDLKSLTENYIFQLVELLIAEKKWLNESPSQAFPFRLTQSVQKRSLSGKSNGATGLRSLFLSRISQTNLHNSFEHDVEKQCQSIQQTRVSRPATETKYTEMSRNDILVDCQKLVTEILKQHPEGYNIGSFRKQFFNRYGYHLDIKKLGYQKLAYLMQIMPGVKLESTYIYPSVLGVCNSETSILKAQATNDSHEDFNSDNELSDTSPKENNMESPWEELGPVSAKNTSQNDKESYFSQKAIELDTPNHPNYEPVISDYDSSESEGDSSCVTQPEEHEQGKPKYDEHDSSFWQALDSWHSSKEGETNVNKSDNVDVNGNSLLDILSLSPDSTRGTISKNSLRTFREKQTPQKYSFVADSDLPDKDKLIGGILDGFKKIDDSKIQN</sequence>
<dbReference type="Proteomes" id="UP000087171">
    <property type="component" value="Chromosome Ca5"/>
</dbReference>
<dbReference type="GeneID" id="101500766"/>
<evidence type="ECO:0000256" key="1">
    <source>
        <dbReference type="SAM" id="MobiDB-lite"/>
    </source>
</evidence>
<feature type="region of interest" description="Disordered" evidence="1">
    <location>
        <begin position="232"/>
        <end position="254"/>
    </location>
</feature>
<dbReference type="Pfam" id="PF01936">
    <property type="entry name" value="NYN"/>
    <property type="match status" value="1"/>
</dbReference>
<feature type="compositionally biased region" description="Basic and acidic residues" evidence="1">
    <location>
        <begin position="460"/>
        <end position="470"/>
    </location>
</feature>
<dbReference type="CDD" id="cd10910">
    <property type="entry name" value="PIN_limkain_b1_N_like"/>
    <property type="match status" value="1"/>
</dbReference>
<organism evidence="3 4">
    <name type="scientific">Cicer arietinum</name>
    <name type="common">Chickpea</name>
    <name type="synonym">Garbanzo</name>
    <dbReference type="NCBI Taxonomy" id="3827"/>
    <lineage>
        <taxon>Eukaryota</taxon>
        <taxon>Viridiplantae</taxon>
        <taxon>Streptophyta</taxon>
        <taxon>Embryophyta</taxon>
        <taxon>Tracheophyta</taxon>
        <taxon>Spermatophyta</taxon>
        <taxon>Magnoliopsida</taxon>
        <taxon>eudicotyledons</taxon>
        <taxon>Gunneridae</taxon>
        <taxon>Pentapetalae</taxon>
        <taxon>rosids</taxon>
        <taxon>fabids</taxon>
        <taxon>Fabales</taxon>
        <taxon>Fabaceae</taxon>
        <taxon>Papilionoideae</taxon>
        <taxon>50 kb inversion clade</taxon>
        <taxon>NPAAA clade</taxon>
        <taxon>Hologalegina</taxon>
        <taxon>IRL clade</taxon>
        <taxon>Cicereae</taxon>
        <taxon>Cicer</taxon>
    </lineage>
</organism>
<dbReference type="InterPro" id="IPR025605">
    <property type="entry name" value="OST-HTH/LOTUS_dom"/>
</dbReference>
<reference evidence="4" key="2">
    <citation type="submission" date="2025-08" db="UniProtKB">
        <authorList>
            <consortium name="RefSeq"/>
        </authorList>
    </citation>
    <scope>IDENTIFICATION</scope>
    <source>
        <tissue evidence="4">Etiolated seedlings</tissue>
    </source>
</reference>
<feature type="compositionally biased region" description="Polar residues" evidence="1">
    <location>
        <begin position="565"/>
        <end position="574"/>
    </location>
</feature>
<dbReference type="Gene3D" id="3.30.420.610">
    <property type="entry name" value="LOTUS domain-like"/>
    <property type="match status" value="2"/>
</dbReference>
<dbReference type="OrthoDB" id="549353at2759"/>
<dbReference type="GO" id="GO:0010468">
    <property type="term" value="P:regulation of gene expression"/>
    <property type="evidence" value="ECO:0007669"/>
    <property type="project" value="InterPro"/>
</dbReference>
<dbReference type="PaxDb" id="3827-XP_004502893.1"/>
<feature type="domain" description="HTH OST-type" evidence="2">
    <location>
        <begin position="756"/>
        <end position="830"/>
    </location>
</feature>
<evidence type="ECO:0000313" key="3">
    <source>
        <dbReference type="Proteomes" id="UP000087171"/>
    </source>
</evidence>
<dbReference type="AlphaFoldDB" id="A0A1S2YCN1"/>
<dbReference type="Pfam" id="PF12872">
    <property type="entry name" value="OST-HTH"/>
    <property type="match status" value="2"/>
</dbReference>
<feature type="domain" description="HTH OST-type" evidence="2">
    <location>
        <begin position="255"/>
        <end position="326"/>
    </location>
</feature>
<dbReference type="Gene3D" id="3.40.50.1010">
    <property type="entry name" value="5'-nuclease"/>
    <property type="match status" value="1"/>
</dbReference>
<feature type="compositionally biased region" description="Basic and acidic residues" evidence="1">
    <location>
        <begin position="590"/>
        <end position="599"/>
    </location>
</feature>
<feature type="compositionally biased region" description="Basic and acidic residues" evidence="1">
    <location>
        <begin position="378"/>
        <end position="389"/>
    </location>
</feature>
<evidence type="ECO:0000313" key="4">
    <source>
        <dbReference type="RefSeq" id="XP_004502893.1"/>
    </source>
</evidence>
<dbReference type="InterPro" id="IPR041966">
    <property type="entry name" value="LOTUS-like"/>
</dbReference>
<protein>
    <submittedName>
        <fullName evidence="4">Uncharacterized protein LOC101500766</fullName>
    </submittedName>
</protein>
<gene>
    <name evidence="4" type="primary">LOC101500766</name>
</gene>
<reference evidence="3" key="1">
    <citation type="journal article" date="2013" name="Nat. Biotechnol.">
        <title>Draft genome sequence of chickpea (Cicer arietinum) provides a resource for trait improvement.</title>
        <authorList>
            <person name="Varshney R.K."/>
            <person name="Song C."/>
            <person name="Saxena R.K."/>
            <person name="Azam S."/>
            <person name="Yu S."/>
            <person name="Sharpe A.G."/>
            <person name="Cannon S."/>
            <person name="Baek J."/>
            <person name="Rosen B.D."/>
            <person name="Tar'an B."/>
            <person name="Millan T."/>
            <person name="Zhang X."/>
            <person name="Ramsay L.D."/>
            <person name="Iwata A."/>
            <person name="Wang Y."/>
            <person name="Nelson W."/>
            <person name="Farmer A.D."/>
            <person name="Gaur P.M."/>
            <person name="Soderlund C."/>
            <person name="Penmetsa R.V."/>
            <person name="Xu C."/>
            <person name="Bharti A.K."/>
            <person name="He W."/>
            <person name="Winter P."/>
            <person name="Zhao S."/>
            <person name="Hane J.K."/>
            <person name="Carrasquilla-Garcia N."/>
            <person name="Condie J.A."/>
            <person name="Upadhyaya H.D."/>
            <person name="Luo M.C."/>
            <person name="Thudi M."/>
            <person name="Gowda C.L."/>
            <person name="Singh N.P."/>
            <person name="Lichtenzveig J."/>
            <person name="Gali K.K."/>
            <person name="Rubio J."/>
            <person name="Nadarajan N."/>
            <person name="Dolezel J."/>
            <person name="Bansal K.C."/>
            <person name="Xu X."/>
            <person name="Edwards D."/>
            <person name="Zhang G."/>
            <person name="Kahl G."/>
            <person name="Gil J."/>
            <person name="Singh K.B."/>
            <person name="Datta S.K."/>
            <person name="Jackson S.A."/>
            <person name="Wang J."/>
            <person name="Cook D.R."/>
        </authorList>
    </citation>
    <scope>NUCLEOTIDE SEQUENCE [LARGE SCALE GENOMIC DNA]</scope>
    <source>
        <strain evidence="3">cv. CDC Frontier</strain>
    </source>
</reference>
<dbReference type="CDD" id="cd08824">
    <property type="entry name" value="LOTUS"/>
    <property type="match status" value="2"/>
</dbReference>
<proteinExistence type="predicted"/>
<dbReference type="InterPro" id="IPR021139">
    <property type="entry name" value="NYN"/>
</dbReference>
<dbReference type="eggNOG" id="ENOG502QT74">
    <property type="taxonomic scope" value="Eukaryota"/>
</dbReference>
<dbReference type="GO" id="GO:0004540">
    <property type="term" value="F:RNA nuclease activity"/>
    <property type="evidence" value="ECO:0007669"/>
    <property type="project" value="InterPro"/>
</dbReference>
<feature type="region of interest" description="Disordered" evidence="1">
    <location>
        <begin position="564"/>
        <end position="606"/>
    </location>
</feature>
<feature type="compositionally biased region" description="Basic and acidic residues" evidence="1">
    <location>
        <begin position="923"/>
        <end position="938"/>
    </location>
</feature>
<feature type="region of interest" description="Disordered" evidence="1">
    <location>
        <begin position="510"/>
        <end position="529"/>
    </location>
</feature>